<keyword evidence="9" id="KW-0046">Antibiotic resistance</keyword>
<proteinExistence type="inferred from homology"/>
<keyword evidence="12" id="KW-1185">Reference proteome</keyword>
<comment type="similarity">
    <text evidence="2">Belongs to the multi antimicrobial extrusion (MATE) (TC 2.A.66.1) family. MepA subfamily.</text>
</comment>
<dbReference type="RefSeq" id="WP_036097183.1">
    <property type="nucleotide sequence ID" value="NZ_AODF01000014.1"/>
</dbReference>
<accession>A0ABP3AZB0</accession>
<dbReference type="InterPro" id="IPR045070">
    <property type="entry name" value="MATE_MepA-like"/>
</dbReference>
<feature type="transmembrane region" description="Helical" evidence="10">
    <location>
        <begin position="49"/>
        <end position="73"/>
    </location>
</feature>
<feature type="transmembrane region" description="Helical" evidence="10">
    <location>
        <begin position="195"/>
        <end position="216"/>
    </location>
</feature>
<feature type="transmembrane region" description="Helical" evidence="10">
    <location>
        <begin position="314"/>
        <end position="337"/>
    </location>
</feature>
<evidence type="ECO:0000256" key="9">
    <source>
        <dbReference type="ARBA" id="ARBA00023251"/>
    </source>
</evidence>
<name>A0ABP3AZB0_9LIST</name>
<gene>
    <name evidence="11" type="ORF">MFLO_07422</name>
</gene>
<dbReference type="InterPro" id="IPR002528">
    <property type="entry name" value="MATE_fam"/>
</dbReference>
<feature type="transmembrane region" description="Helical" evidence="10">
    <location>
        <begin position="165"/>
        <end position="189"/>
    </location>
</feature>
<sequence length="445" mass="48712">MKNFDQTLEQGSVGKVFVKYLIPSLVGMLLMSVNIVIDGIFVGHRLGGVALAGINIAVPVFSIFTAISLWIGIGGASQYSFALGEKDIKKAQVIFTRSIIMVLLITILLAILAFIFRIPLAYLLGANDETISYVMEYMNVLLLFGFVLTLENILSIFVRNDGDPNLAMVALIVTAVVNVILNYSFLFIFNLGVRGSALATVSAMAVGVIILSTHFFKKNSRLKLTGFSLTFDSIKKTFSIGLPSFLSELGMSVFTMGYNIAIAAVAGTAGVAAFSVLNYSHSVILMMFLGMGSAIQPLISYYRGAKLVKREKQTVRLAAFVAVGTGVLFFIIGLLFADQIVRMFGNFDTDIHDLAVLGVRIFFSAYLFMGFNFVMMTYFQTTNRIGMATWITVAREMIFMVIFLLILPPFFGASGVFSAIPISELIVATSIMLYAHRKHIFKLPA</sequence>
<dbReference type="InterPro" id="IPR048279">
    <property type="entry name" value="MdtK-like"/>
</dbReference>
<keyword evidence="7 10" id="KW-1133">Transmembrane helix</keyword>
<feature type="transmembrane region" description="Helical" evidence="10">
    <location>
        <begin position="357"/>
        <end position="375"/>
    </location>
</feature>
<evidence type="ECO:0000313" key="11">
    <source>
        <dbReference type="EMBL" id="EUJ32001.1"/>
    </source>
</evidence>
<feature type="transmembrane region" description="Helical" evidence="10">
    <location>
        <begin position="20"/>
        <end position="43"/>
    </location>
</feature>
<evidence type="ECO:0000256" key="7">
    <source>
        <dbReference type="ARBA" id="ARBA00022989"/>
    </source>
</evidence>
<dbReference type="CDD" id="cd13143">
    <property type="entry name" value="MATE_MepA_like"/>
    <property type="match status" value="1"/>
</dbReference>
<dbReference type="Proteomes" id="UP000019249">
    <property type="component" value="Unassembled WGS sequence"/>
</dbReference>
<comment type="subcellular location">
    <subcellularLocation>
        <location evidence="1">Cell membrane</location>
        <topology evidence="1">Multi-pass membrane protein</topology>
    </subcellularLocation>
</comment>
<evidence type="ECO:0000256" key="6">
    <source>
        <dbReference type="ARBA" id="ARBA00022692"/>
    </source>
</evidence>
<protein>
    <recommendedName>
        <fullName evidence="3">Multidrug export protein MepA</fullName>
    </recommendedName>
</protein>
<evidence type="ECO:0000256" key="4">
    <source>
        <dbReference type="ARBA" id="ARBA00022448"/>
    </source>
</evidence>
<evidence type="ECO:0000256" key="8">
    <source>
        <dbReference type="ARBA" id="ARBA00023136"/>
    </source>
</evidence>
<keyword evidence="6 10" id="KW-0812">Transmembrane</keyword>
<evidence type="ECO:0000256" key="2">
    <source>
        <dbReference type="ARBA" id="ARBA00008417"/>
    </source>
</evidence>
<dbReference type="PANTHER" id="PTHR43823:SF4">
    <property type="entry name" value="SPORULATION PROTEIN YKVU"/>
    <property type="match status" value="1"/>
</dbReference>
<feature type="transmembrane region" description="Helical" evidence="10">
    <location>
        <begin position="256"/>
        <end position="277"/>
    </location>
</feature>
<dbReference type="PIRSF" id="PIRSF006603">
    <property type="entry name" value="DinF"/>
    <property type="match status" value="1"/>
</dbReference>
<feature type="transmembrane region" description="Helical" evidence="10">
    <location>
        <begin position="137"/>
        <end position="158"/>
    </location>
</feature>
<dbReference type="InterPro" id="IPR051327">
    <property type="entry name" value="MATE_MepA_subfamily"/>
</dbReference>
<dbReference type="EMBL" id="AODF01000014">
    <property type="protein sequence ID" value="EUJ32001.1"/>
    <property type="molecule type" value="Genomic_DNA"/>
</dbReference>
<dbReference type="NCBIfam" id="TIGR00797">
    <property type="entry name" value="matE"/>
    <property type="match status" value="1"/>
</dbReference>
<evidence type="ECO:0000256" key="3">
    <source>
        <dbReference type="ARBA" id="ARBA00022106"/>
    </source>
</evidence>
<feature type="transmembrane region" description="Helical" evidence="10">
    <location>
        <begin position="283"/>
        <end position="302"/>
    </location>
</feature>
<evidence type="ECO:0000256" key="5">
    <source>
        <dbReference type="ARBA" id="ARBA00022475"/>
    </source>
</evidence>
<comment type="caution">
    <text evidence="11">The sequence shown here is derived from an EMBL/GenBank/DDBJ whole genome shotgun (WGS) entry which is preliminary data.</text>
</comment>
<evidence type="ECO:0000313" key="12">
    <source>
        <dbReference type="Proteomes" id="UP000019249"/>
    </source>
</evidence>
<evidence type="ECO:0000256" key="1">
    <source>
        <dbReference type="ARBA" id="ARBA00004651"/>
    </source>
</evidence>
<keyword evidence="5" id="KW-1003">Cell membrane</keyword>
<keyword evidence="8 10" id="KW-0472">Membrane</keyword>
<feature type="transmembrane region" description="Helical" evidence="10">
    <location>
        <begin position="94"/>
        <end position="117"/>
    </location>
</feature>
<organism evidence="11 12">
    <name type="scientific">Listeria floridensis FSL S10-1187</name>
    <dbReference type="NCBI Taxonomy" id="1265817"/>
    <lineage>
        <taxon>Bacteria</taxon>
        <taxon>Bacillati</taxon>
        <taxon>Bacillota</taxon>
        <taxon>Bacilli</taxon>
        <taxon>Bacillales</taxon>
        <taxon>Listeriaceae</taxon>
        <taxon>Listeria</taxon>
    </lineage>
</organism>
<evidence type="ECO:0000256" key="10">
    <source>
        <dbReference type="SAM" id="Phobius"/>
    </source>
</evidence>
<keyword evidence="4" id="KW-0813">Transport</keyword>
<dbReference type="Pfam" id="PF01554">
    <property type="entry name" value="MatE"/>
    <property type="match status" value="2"/>
</dbReference>
<dbReference type="PANTHER" id="PTHR43823">
    <property type="entry name" value="SPORULATION PROTEIN YKVU"/>
    <property type="match status" value="1"/>
</dbReference>
<reference evidence="11 12" key="1">
    <citation type="journal article" date="2014" name="Int. J. Syst. Evol. Microbiol.">
        <title>Listeria floridensis sp. nov., Listeria aquatica sp. nov., Listeria cornellensis sp. nov., Listeria riparia sp. nov. and Listeria grandensis sp. nov., from agricultural and natural environments.</title>
        <authorList>
            <person name="den Bakker H.C."/>
            <person name="Warchocki S."/>
            <person name="Wright E.M."/>
            <person name="Allred A.F."/>
            <person name="Ahlstrom C."/>
            <person name="Manuel C.S."/>
            <person name="Stasiewicz M.J."/>
            <person name="Burrell A."/>
            <person name="Roof S."/>
            <person name="Strawn L."/>
            <person name="Fortes E.D."/>
            <person name="Nightingale K.K."/>
            <person name="Kephart D."/>
            <person name="Wiedmann M."/>
        </authorList>
    </citation>
    <scope>NUCLEOTIDE SEQUENCE [LARGE SCALE GENOMIC DNA]</scope>
    <source>
        <strain evidence="11 12">FSL S10-1187</strain>
    </source>
</reference>